<dbReference type="AlphaFoldDB" id="H5SIK7"/>
<reference evidence="6" key="1">
    <citation type="journal article" date="2005" name="Environ. Microbiol.">
        <title>Genetic and functional properties of uncultivated thermophilic crenarchaeotes from a subsurface gold mine as revealed by analysis of genome fragments.</title>
        <authorList>
            <person name="Nunoura T."/>
            <person name="Hirayama H."/>
            <person name="Takami H."/>
            <person name="Oida H."/>
            <person name="Nishi S."/>
            <person name="Shimamura S."/>
            <person name="Suzuki Y."/>
            <person name="Inagaki F."/>
            <person name="Takai K."/>
            <person name="Nealson K.H."/>
            <person name="Horikoshi K."/>
        </authorList>
    </citation>
    <scope>NUCLEOTIDE SEQUENCE</scope>
</reference>
<reference evidence="6" key="2">
    <citation type="journal article" date="2012" name="PLoS ONE">
        <title>A Deeply Branching Thermophilic Bacterium with an Ancient Acetyl-CoA Pathway Dominates a Subsurface Ecosystem.</title>
        <authorList>
            <person name="Takami H."/>
            <person name="Noguchi H."/>
            <person name="Takaki Y."/>
            <person name="Uchiyama I."/>
            <person name="Toyoda A."/>
            <person name="Nishi S."/>
            <person name="Chee G.-J."/>
            <person name="Arai W."/>
            <person name="Nunoura T."/>
            <person name="Itoh T."/>
            <person name="Hattori M."/>
            <person name="Takai K."/>
        </authorList>
    </citation>
    <scope>NUCLEOTIDE SEQUENCE</scope>
</reference>
<evidence type="ECO:0000313" key="6">
    <source>
        <dbReference type="EMBL" id="BAL55993.1"/>
    </source>
</evidence>
<accession>H5SIK7</accession>
<organism evidence="6">
    <name type="scientific">uncultured Bacteroidota bacterium</name>
    <dbReference type="NCBI Taxonomy" id="152509"/>
    <lineage>
        <taxon>Bacteria</taxon>
        <taxon>Pseudomonadati</taxon>
        <taxon>Bacteroidota</taxon>
        <taxon>environmental samples</taxon>
    </lineage>
</organism>
<name>H5SIK7_9BACT</name>
<feature type="domain" description="Glycoside hydrolase family 57 N-terminal" evidence="5">
    <location>
        <begin position="7"/>
        <end position="414"/>
    </location>
</feature>
<dbReference type="InterPro" id="IPR052046">
    <property type="entry name" value="GH57_Enzymes"/>
</dbReference>
<feature type="region of interest" description="Disordered" evidence="4">
    <location>
        <begin position="532"/>
        <end position="556"/>
    </location>
</feature>
<evidence type="ECO:0000259" key="5">
    <source>
        <dbReference type="Pfam" id="PF03065"/>
    </source>
</evidence>
<keyword evidence="6" id="KW-0378">Hydrolase</keyword>
<protein>
    <submittedName>
        <fullName evidence="6">Glycosyl hydrolase</fullName>
    </submittedName>
</protein>
<proteinExistence type="inferred from homology"/>
<dbReference type="InterPro" id="IPR027291">
    <property type="entry name" value="Glyco_hydro_38_N_sf"/>
</dbReference>
<dbReference type="GO" id="GO:0005975">
    <property type="term" value="P:carbohydrate metabolic process"/>
    <property type="evidence" value="ECO:0007669"/>
    <property type="project" value="InterPro"/>
</dbReference>
<dbReference type="PANTHER" id="PTHR36306">
    <property type="entry name" value="ALPHA-AMYLASE-RELATED-RELATED"/>
    <property type="match status" value="1"/>
</dbReference>
<evidence type="ECO:0000256" key="2">
    <source>
        <dbReference type="ARBA" id="ARBA00023277"/>
    </source>
</evidence>
<dbReference type="SUPFAM" id="SSF88713">
    <property type="entry name" value="Glycoside hydrolase/deacetylase"/>
    <property type="match status" value="1"/>
</dbReference>
<dbReference type="GO" id="GO:0016787">
    <property type="term" value="F:hydrolase activity"/>
    <property type="evidence" value="ECO:0007669"/>
    <property type="project" value="UniProtKB-KW"/>
</dbReference>
<evidence type="ECO:0000256" key="1">
    <source>
        <dbReference type="ARBA" id="ARBA00006821"/>
    </source>
</evidence>
<evidence type="ECO:0000256" key="3">
    <source>
        <dbReference type="RuleBase" id="RU361196"/>
    </source>
</evidence>
<dbReference type="EMBL" id="AP011735">
    <property type="protein sequence ID" value="BAL55993.1"/>
    <property type="molecule type" value="Genomic_DNA"/>
</dbReference>
<gene>
    <name evidence="6" type="ORF">HGMM_F33H03C02</name>
</gene>
<comment type="similarity">
    <text evidence="1 3">Belongs to the glycosyl hydrolase 57 family.</text>
</comment>
<dbReference type="InterPro" id="IPR011330">
    <property type="entry name" value="Glyco_hydro/deAcase_b/a-brl"/>
</dbReference>
<dbReference type="Pfam" id="PF03065">
    <property type="entry name" value="Glyco_hydro_57"/>
    <property type="match status" value="1"/>
</dbReference>
<evidence type="ECO:0000256" key="4">
    <source>
        <dbReference type="SAM" id="MobiDB-lite"/>
    </source>
</evidence>
<sequence length="556" mass="63191">MQRLRVAFLWHFHQPDYRRGKIALLPWVRLHATKDYAELPAIHREFPSLRVTYNVSPILVEQLEEYAAGQLSDEHAVVASLPEHHCAAQPEHVIGWGFIGHAPRMIEPFDRYRALWEDAQSGKWKTWSEHQWLDLQVWMRLAWLGTTTREIRSIAKLLEKGSSFTADDRAVTIAIERELLSSLMVRLRGLAAAGLADISCSPYYHPILPLLCDTDIVATSDPDIERLEPRFAWPEDALEQLRRARAYIEQQVGISPRGIWPSEGSISDAALAAIARSGAEWTASDQALLERSIELPCTSWLYQPFVWESSSGQRLTVFFRDHALSDAIGFVYSSWDAHSAVRDFLERLDAIRTRILDEQGAAFLDRAVVTVILDGENCWEYYESNGAPFLRALYGALTSDERFETVLLGECARRALDSADTPVLRHIAPGSWIGGSFRIWIGDEEDRSAWSLLRQARHAFEEQKHSLTDFQRGDAYRHILAAEGSDWFWWFGPEHRAAFRSVFDELFREHLRMAWTAMGMDAPAELTQPIMSSESASSPWGAMHPATAPTRSRHGG</sequence>
<keyword evidence="2 3" id="KW-0119">Carbohydrate metabolism</keyword>
<dbReference type="PANTHER" id="PTHR36306:SF1">
    <property type="entry name" value="ALPHA-AMYLASE-RELATED"/>
    <property type="match status" value="1"/>
</dbReference>
<dbReference type="Gene3D" id="3.20.110.10">
    <property type="entry name" value="Glycoside hydrolase 38, N terminal domain"/>
    <property type="match status" value="2"/>
</dbReference>
<dbReference type="CDD" id="cd10796">
    <property type="entry name" value="GH57N_APU"/>
    <property type="match status" value="1"/>
</dbReference>
<dbReference type="InterPro" id="IPR004300">
    <property type="entry name" value="Glyco_hydro_57_N"/>
</dbReference>